<keyword evidence="6" id="KW-0804">Transcription</keyword>
<evidence type="ECO:0000313" key="10">
    <source>
        <dbReference type="Proteomes" id="UP001595976"/>
    </source>
</evidence>
<evidence type="ECO:0000256" key="1">
    <source>
        <dbReference type="ARBA" id="ARBA00009493"/>
    </source>
</evidence>
<dbReference type="InterPro" id="IPR002092">
    <property type="entry name" value="DNA-dir_Rpol_phage-type"/>
</dbReference>
<evidence type="ECO:0000256" key="3">
    <source>
        <dbReference type="ARBA" id="ARBA00022478"/>
    </source>
</evidence>
<evidence type="ECO:0000259" key="8">
    <source>
        <dbReference type="Pfam" id="PF00940"/>
    </source>
</evidence>
<dbReference type="PANTHER" id="PTHR10102:SF0">
    <property type="entry name" value="DNA-DIRECTED RNA POLYMERASE, MITOCHONDRIAL"/>
    <property type="match status" value="1"/>
</dbReference>
<dbReference type="GO" id="GO:0000428">
    <property type="term" value="C:DNA-directed RNA polymerase complex"/>
    <property type="evidence" value="ECO:0007669"/>
    <property type="project" value="UniProtKB-KW"/>
</dbReference>
<name>A0ABW0EZ92_9HYPH</name>
<keyword evidence="10" id="KW-1185">Reference proteome</keyword>
<reference evidence="10" key="1">
    <citation type="journal article" date="2019" name="Int. J. Syst. Evol. Microbiol.">
        <title>The Global Catalogue of Microorganisms (GCM) 10K type strain sequencing project: providing services to taxonomists for standard genome sequencing and annotation.</title>
        <authorList>
            <consortium name="The Broad Institute Genomics Platform"/>
            <consortium name="The Broad Institute Genome Sequencing Center for Infectious Disease"/>
            <person name="Wu L."/>
            <person name="Ma J."/>
        </authorList>
    </citation>
    <scope>NUCLEOTIDE SEQUENCE [LARGE SCALE GENOMIC DNA]</scope>
    <source>
        <strain evidence="10">CGMCC 1.15643</strain>
    </source>
</reference>
<accession>A0ABW0EZ92</accession>
<organism evidence="9 10">
    <name type="scientific">Bosea minatitlanensis</name>
    <dbReference type="NCBI Taxonomy" id="128782"/>
    <lineage>
        <taxon>Bacteria</taxon>
        <taxon>Pseudomonadati</taxon>
        <taxon>Pseudomonadota</taxon>
        <taxon>Alphaproteobacteria</taxon>
        <taxon>Hyphomicrobiales</taxon>
        <taxon>Boseaceae</taxon>
        <taxon>Bosea</taxon>
    </lineage>
</organism>
<keyword evidence="4 9" id="KW-0808">Transferase</keyword>
<comment type="catalytic activity">
    <reaction evidence="7">
        <text>RNA(n) + a ribonucleoside 5'-triphosphate = RNA(n+1) + diphosphate</text>
        <dbReference type="Rhea" id="RHEA:21248"/>
        <dbReference type="Rhea" id="RHEA-COMP:14527"/>
        <dbReference type="Rhea" id="RHEA-COMP:17342"/>
        <dbReference type="ChEBI" id="CHEBI:33019"/>
        <dbReference type="ChEBI" id="CHEBI:61557"/>
        <dbReference type="ChEBI" id="CHEBI:140395"/>
        <dbReference type="EC" id="2.7.7.6"/>
    </reaction>
</comment>
<dbReference type="GO" id="GO:0003899">
    <property type="term" value="F:DNA-directed RNA polymerase activity"/>
    <property type="evidence" value="ECO:0007669"/>
    <property type="project" value="UniProtKB-EC"/>
</dbReference>
<dbReference type="PANTHER" id="PTHR10102">
    <property type="entry name" value="DNA-DIRECTED RNA POLYMERASE, MITOCHONDRIAL"/>
    <property type="match status" value="1"/>
</dbReference>
<evidence type="ECO:0000256" key="7">
    <source>
        <dbReference type="ARBA" id="ARBA00048552"/>
    </source>
</evidence>
<evidence type="ECO:0000256" key="4">
    <source>
        <dbReference type="ARBA" id="ARBA00022679"/>
    </source>
</evidence>
<keyword evidence="3 9" id="KW-0240">DNA-directed RNA polymerase</keyword>
<gene>
    <name evidence="9" type="ORF">ACFPK2_01570</name>
</gene>
<dbReference type="Proteomes" id="UP001595976">
    <property type="component" value="Unassembled WGS sequence"/>
</dbReference>
<protein>
    <recommendedName>
        <fullName evidence="2">DNA-directed RNA polymerase</fullName>
        <ecNumber evidence="2">2.7.7.6</ecNumber>
    </recommendedName>
</protein>
<dbReference type="Pfam" id="PF00940">
    <property type="entry name" value="RNA_pol"/>
    <property type="match status" value="1"/>
</dbReference>
<dbReference type="EMBL" id="JBHSLI010000001">
    <property type="protein sequence ID" value="MFC5291673.1"/>
    <property type="molecule type" value="Genomic_DNA"/>
</dbReference>
<comment type="caution">
    <text evidence="9">The sequence shown here is derived from an EMBL/GenBank/DDBJ whole genome shotgun (WGS) entry which is preliminary data.</text>
</comment>
<dbReference type="InterPro" id="IPR046950">
    <property type="entry name" value="DNA-dir_Rpol_C_phage-type"/>
</dbReference>
<dbReference type="Gene3D" id="3.30.70.370">
    <property type="match status" value="1"/>
</dbReference>
<evidence type="ECO:0000313" key="9">
    <source>
        <dbReference type="EMBL" id="MFC5291673.1"/>
    </source>
</evidence>
<sequence>MVRYHGVGGRRQTHAGNAQVMANALREEFVRMYSERDVLAKFRDDLLQQLPLGSNLPELPPKGSLDLSQVLESPFFFA</sequence>
<dbReference type="EC" id="2.7.7.6" evidence="2"/>
<proteinExistence type="inferred from homology"/>
<evidence type="ECO:0000256" key="6">
    <source>
        <dbReference type="ARBA" id="ARBA00023163"/>
    </source>
</evidence>
<feature type="domain" description="DNA-directed RNA polymerase C-terminal" evidence="8">
    <location>
        <begin position="13"/>
        <end position="50"/>
    </location>
</feature>
<dbReference type="InterPro" id="IPR043502">
    <property type="entry name" value="DNA/RNA_pol_sf"/>
</dbReference>
<comment type="similarity">
    <text evidence="1">Belongs to the phage and mitochondrial RNA polymerase family.</text>
</comment>
<dbReference type="RefSeq" id="WP_260347847.1">
    <property type="nucleotide sequence ID" value="NZ_JAOAOS010000001.1"/>
</dbReference>
<evidence type="ECO:0000256" key="2">
    <source>
        <dbReference type="ARBA" id="ARBA00012418"/>
    </source>
</evidence>
<dbReference type="SUPFAM" id="SSF56672">
    <property type="entry name" value="DNA/RNA polymerases"/>
    <property type="match status" value="1"/>
</dbReference>
<keyword evidence="5 9" id="KW-0548">Nucleotidyltransferase</keyword>
<evidence type="ECO:0000256" key="5">
    <source>
        <dbReference type="ARBA" id="ARBA00022695"/>
    </source>
</evidence>